<evidence type="ECO:0000313" key="1">
    <source>
        <dbReference type="EMBL" id="GLB38099.1"/>
    </source>
</evidence>
<proteinExistence type="predicted"/>
<gene>
    <name evidence="1" type="ORF">LshimejAT787_0411500</name>
</gene>
<comment type="caution">
    <text evidence="1">The sequence shown here is derived from an EMBL/GenBank/DDBJ whole genome shotgun (WGS) entry which is preliminary data.</text>
</comment>
<protein>
    <submittedName>
        <fullName evidence="1">Uncharacterized protein</fullName>
    </submittedName>
</protein>
<dbReference type="EMBL" id="BRPK01000004">
    <property type="protein sequence ID" value="GLB38099.1"/>
    <property type="molecule type" value="Genomic_DNA"/>
</dbReference>
<evidence type="ECO:0000313" key="2">
    <source>
        <dbReference type="Proteomes" id="UP001063166"/>
    </source>
</evidence>
<sequence length="69" mass="7844">MLDTRSPKTIWTRKPGTKFHIHVLSAATKLPAPIWAADRGPPTDIRRGRLDLVTTSRPRLRLNSERTNT</sequence>
<organism evidence="1 2">
    <name type="scientific">Lyophyllum shimeji</name>
    <name type="common">Hon-shimeji</name>
    <name type="synonym">Tricholoma shimeji</name>
    <dbReference type="NCBI Taxonomy" id="47721"/>
    <lineage>
        <taxon>Eukaryota</taxon>
        <taxon>Fungi</taxon>
        <taxon>Dikarya</taxon>
        <taxon>Basidiomycota</taxon>
        <taxon>Agaricomycotina</taxon>
        <taxon>Agaricomycetes</taxon>
        <taxon>Agaricomycetidae</taxon>
        <taxon>Agaricales</taxon>
        <taxon>Tricholomatineae</taxon>
        <taxon>Lyophyllaceae</taxon>
        <taxon>Lyophyllum</taxon>
    </lineage>
</organism>
<dbReference type="AlphaFoldDB" id="A0A9P3PMD9"/>
<name>A0A9P3PMD9_LYOSH</name>
<reference evidence="1" key="1">
    <citation type="submission" date="2022-07" db="EMBL/GenBank/DDBJ databases">
        <title>The genome of Lyophyllum shimeji provides insight into the initial evolution of ectomycorrhizal fungal genome.</title>
        <authorList>
            <person name="Kobayashi Y."/>
            <person name="Shibata T."/>
            <person name="Hirakawa H."/>
            <person name="Shigenobu S."/>
            <person name="Nishiyama T."/>
            <person name="Yamada A."/>
            <person name="Hasebe M."/>
            <person name="Kawaguchi M."/>
        </authorList>
    </citation>
    <scope>NUCLEOTIDE SEQUENCE</scope>
    <source>
        <strain evidence="1">AT787</strain>
    </source>
</reference>
<dbReference type="Proteomes" id="UP001063166">
    <property type="component" value="Unassembled WGS sequence"/>
</dbReference>
<accession>A0A9P3PMD9</accession>
<keyword evidence="2" id="KW-1185">Reference proteome</keyword>